<comment type="function">
    <text evidence="6">Stores iron in a soluble, non-toxic, readily available form. Important for iron homeostasis. Iron is taken up in the ferrous form and deposited as ferric hydroxides after oxidation.</text>
</comment>
<dbReference type="GO" id="GO:0004322">
    <property type="term" value="F:ferroxidase activity"/>
    <property type="evidence" value="ECO:0007669"/>
    <property type="project" value="UniProtKB-EC"/>
</dbReference>
<keyword evidence="4 5" id="KW-0408">Iron</keyword>
<dbReference type="Proteomes" id="UP000035682">
    <property type="component" value="Unplaced"/>
</dbReference>
<dbReference type="OrthoDB" id="186462at2759"/>
<dbReference type="InterPro" id="IPR009078">
    <property type="entry name" value="Ferritin-like_SF"/>
</dbReference>
<dbReference type="OMA" id="HEGKMAQ"/>
<keyword evidence="3 5" id="KW-0479">Metal-binding</keyword>
<dbReference type="CTD" id="36377576"/>
<keyword evidence="6" id="KW-0560">Oxidoreductase</keyword>
<dbReference type="Gene3D" id="1.20.1260.10">
    <property type="match status" value="1"/>
</dbReference>
<feature type="binding site" evidence="5">
    <location>
        <position position="59"/>
    </location>
    <ligand>
        <name>Fe cation</name>
        <dbReference type="ChEBI" id="CHEBI:24875"/>
        <label>1</label>
    </ligand>
</feature>
<feature type="binding site" evidence="5">
    <location>
        <position position="94"/>
    </location>
    <ligand>
        <name>Fe cation</name>
        <dbReference type="ChEBI" id="CHEBI:24875"/>
        <label>1</label>
    </ligand>
</feature>
<gene>
    <name evidence="8 10 11" type="ORF">SRAE_1000346400</name>
</gene>
<dbReference type="AlphaFoldDB" id="A0A090L621"/>
<keyword evidence="9" id="KW-1185">Reference proteome</keyword>
<proteinExistence type="inferred from homology"/>
<dbReference type="WormBase" id="SRAE_1000346400">
    <property type="protein sequence ID" value="SRP10978"/>
    <property type="gene ID" value="WBGene00260081"/>
</dbReference>
<dbReference type="InterPro" id="IPR001519">
    <property type="entry name" value="Ferritin"/>
</dbReference>
<feature type="binding site" evidence="5">
    <location>
        <position position="97"/>
    </location>
    <ligand>
        <name>Fe cation</name>
        <dbReference type="ChEBI" id="CHEBI:24875"/>
        <label>1</label>
    </ligand>
</feature>
<evidence type="ECO:0000313" key="9">
    <source>
        <dbReference type="Proteomes" id="UP000035682"/>
    </source>
</evidence>
<feature type="domain" description="Ferritin-like diiron" evidence="7">
    <location>
        <begin position="42"/>
        <end position="191"/>
    </location>
</feature>
<accession>A0A090L621</accession>
<sequence>MIILFVLFESSSLLPNHFLCNIFKMNMSYTYNYKGVDDFIKQNFADEVEKAINYQIMFELKASHAYMSLAAYYMRPEVALENVAKWFLKQSDEEREHATGFIKYQNRRGGKVVLEDIKASGKQEFGSLVEAFQYALELEKSNNEGLLRLHQISSENKDVDFCTLLEDKYLEEQTRSIEEIGRFITKLKRLGTGIGEDYFDKEIMECFS</sequence>
<reference evidence="10" key="2">
    <citation type="submission" date="2020-12" db="UniProtKB">
        <authorList>
            <consortium name="WormBaseParasite"/>
        </authorList>
    </citation>
    <scope>IDENTIFICATION</scope>
</reference>
<evidence type="ECO:0000256" key="3">
    <source>
        <dbReference type="ARBA" id="ARBA00022723"/>
    </source>
</evidence>
<dbReference type="InterPro" id="IPR009040">
    <property type="entry name" value="Ferritin-like_diiron"/>
</dbReference>
<organism evidence="8">
    <name type="scientific">Strongyloides ratti</name>
    <name type="common">Parasitic roundworm</name>
    <dbReference type="NCBI Taxonomy" id="34506"/>
    <lineage>
        <taxon>Eukaryota</taxon>
        <taxon>Metazoa</taxon>
        <taxon>Ecdysozoa</taxon>
        <taxon>Nematoda</taxon>
        <taxon>Chromadorea</taxon>
        <taxon>Rhabditida</taxon>
        <taxon>Tylenchina</taxon>
        <taxon>Panagrolaimomorpha</taxon>
        <taxon>Strongyloidoidea</taxon>
        <taxon>Strongyloididae</taxon>
        <taxon>Strongyloides</taxon>
    </lineage>
</organism>
<dbReference type="STRING" id="34506.A0A090L621"/>
<dbReference type="PANTHER" id="PTHR11431">
    <property type="entry name" value="FERRITIN"/>
    <property type="match status" value="1"/>
</dbReference>
<dbReference type="Pfam" id="PF00210">
    <property type="entry name" value="Ferritin"/>
    <property type="match status" value="1"/>
</dbReference>
<dbReference type="GO" id="GO:0006879">
    <property type="term" value="P:intracellular iron ion homeostasis"/>
    <property type="evidence" value="ECO:0007669"/>
    <property type="project" value="UniProtKB-KW"/>
</dbReference>
<evidence type="ECO:0000256" key="2">
    <source>
        <dbReference type="ARBA" id="ARBA00022434"/>
    </source>
</evidence>
<dbReference type="InterPro" id="IPR008331">
    <property type="entry name" value="Ferritin_DPS_dom"/>
</dbReference>
<dbReference type="InterPro" id="IPR012347">
    <property type="entry name" value="Ferritin-like"/>
</dbReference>
<dbReference type="EC" id="1.16.3.1" evidence="6"/>
<dbReference type="FunFam" id="1.20.1260.10:FF:000002">
    <property type="entry name" value="Ferritin, mitochondrial"/>
    <property type="match status" value="1"/>
</dbReference>
<dbReference type="GO" id="GO:0008198">
    <property type="term" value="F:ferrous iron binding"/>
    <property type="evidence" value="ECO:0007669"/>
    <property type="project" value="TreeGrafter"/>
</dbReference>
<reference evidence="8 9" key="1">
    <citation type="submission" date="2014-09" db="EMBL/GenBank/DDBJ databases">
        <authorList>
            <person name="Martin A.A."/>
        </authorList>
    </citation>
    <scope>NUCLEOTIDE SEQUENCE</scope>
    <source>
        <strain evidence="9">ED321</strain>
        <strain evidence="8">ED321 Heterogonic</strain>
    </source>
</reference>
<dbReference type="EMBL" id="LN609528">
    <property type="protein sequence ID" value="CEF65211.1"/>
    <property type="molecule type" value="Genomic_DNA"/>
</dbReference>
<evidence type="ECO:0000313" key="8">
    <source>
        <dbReference type="EMBL" id="CEF65211.1"/>
    </source>
</evidence>
<evidence type="ECO:0000256" key="5">
    <source>
        <dbReference type="PIRSR" id="PIRSR601519-1"/>
    </source>
</evidence>
<comment type="similarity">
    <text evidence="1 6">Belongs to the ferritin family.</text>
</comment>
<evidence type="ECO:0000256" key="6">
    <source>
        <dbReference type="RuleBase" id="RU361145"/>
    </source>
</evidence>
<feature type="binding site" evidence="5">
    <location>
        <position position="173"/>
    </location>
    <ligand>
        <name>Fe cation</name>
        <dbReference type="ChEBI" id="CHEBI:24875"/>
        <label>1</label>
    </ligand>
</feature>
<evidence type="ECO:0000313" key="10">
    <source>
        <dbReference type="WBParaSite" id="SRAE_1000346400.1"/>
    </source>
</evidence>
<evidence type="ECO:0000256" key="4">
    <source>
        <dbReference type="ARBA" id="ARBA00023004"/>
    </source>
</evidence>
<dbReference type="GO" id="GO:0006826">
    <property type="term" value="P:iron ion transport"/>
    <property type="evidence" value="ECO:0007669"/>
    <property type="project" value="InterPro"/>
</dbReference>
<feature type="binding site" evidence="5">
    <location>
        <position position="139"/>
    </location>
    <ligand>
        <name>Fe cation</name>
        <dbReference type="ChEBI" id="CHEBI:24875"/>
        <label>1</label>
    </ligand>
</feature>
<protein>
    <recommendedName>
        <fullName evidence="6">Ferritin</fullName>
        <ecNumber evidence="6">1.16.3.1</ecNumber>
    </recommendedName>
</protein>
<dbReference type="GO" id="GO:0008199">
    <property type="term" value="F:ferric iron binding"/>
    <property type="evidence" value="ECO:0007669"/>
    <property type="project" value="InterPro"/>
</dbReference>
<name>A0A090L621_STRRB</name>
<evidence type="ECO:0000259" key="7">
    <source>
        <dbReference type="PROSITE" id="PS50905"/>
    </source>
</evidence>
<evidence type="ECO:0000313" key="11">
    <source>
        <dbReference type="WormBase" id="SRAE_1000346400"/>
    </source>
</evidence>
<evidence type="ECO:0000256" key="1">
    <source>
        <dbReference type="ARBA" id="ARBA00007513"/>
    </source>
</evidence>
<dbReference type="WBParaSite" id="SRAE_1000346400.1">
    <property type="protein sequence ID" value="SRAE_1000346400.1"/>
    <property type="gene ID" value="WBGene00260081"/>
</dbReference>
<keyword evidence="2 6" id="KW-0409">Iron storage</keyword>
<dbReference type="CDD" id="cd01056">
    <property type="entry name" value="Euk_Ferritin"/>
    <property type="match status" value="1"/>
</dbReference>
<dbReference type="RefSeq" id="XP_024504412.1">
    <property type="nucleotide sequence ID" value="XM_024650656.1"/>
</dbReference>
<dbReference type="PANTHER" id="PTHR11431:SF75">
    <property type="entry name" value="FERRITIN"/>
    <property type="match status" value="1"/>
</dbReference>
<dbReference type="GeneID" id="36377576"/>
<dbReference type="PROSITE" id="PS50905">
    <property type="entry name" value="FERRITIN_LIKE"/>
    <property type="match status" value="1"/>
</dbReference>
<dbReference type="SUPFAM" id="SSF47240">
    <property type="entry name" value="Ferritin-like"/>
    <property type="match status" value="1"/>
</dbReference>
<comment type="catalytic activity">
    <reaction evidence="6">
        <text>4 Fe(2+) + O2 + 4 H(+) = 4 Fe(3+) + 2 H2O</text>
        <dbReference type="Rhea" id="RHEA:11148"/>
        <dbReference type="ChEBI" id="CHEBI:15377"/>
        <dbReference type="ChEBI" id="CHEBI:15378"/>
        <dbReference type="ChEBI" id="CHEBI:15379"/>
        <dbReference type="ChEBI" id="CHEBI:29033"/>
        <dbReference type="ChEBI" id="CHEBI:29034"/>
        <dbReference type="EC" id="1.16.3.1"/>
    </reaction>
</comment>
<dbReference type="GO" id="GO:0005737">
    <property type="term" value="C:cytoplasm"/>
    <property type="evidence" value="ECO:0007669"/>
    <property type="project" value="TreeGrafter"/>
</dbReference>